<comment type="caution">
    <text evidence="2">The sequence shown here is derived from an EMBL/GenBank/DDBJ whole genome shotgun (WGS) entry which is preliminary data.</text>
</comment>
<dbReference type="Proteomes" id="UP001623349">
    <property type="component" value="Unassembled WGS sequence"/>
</dbReference>
<feature type="region of interest" description="Disordered" evidence="1">
    <location>
        <begin position="419"/>
        <end position="440"/>
    </location>
</feature>
<evidence type="ECO:0000256" key="1">
    <source>
        <dbReference type="SAM" id="MobiDB-lite"/>
    </source>
</evidence>
<sequence length="824" mass="93539">MSTIPKHFGLTAREESYMFKELEKIRQKTKKDCEQFRQRLAARPPMDARSSEDELVHPEEKERPGTARSRRLVKKVRVSWAAKPSSGAQSAERPAAADLQGAPHSARGSPGKPQPFRPRDFYMRSSAFRRHPPFKVAPAIAPQVGTTRPVILLRPHSRRKRLRGKAREAPVAKRISKSPARGSPMLDMAPTRYRHASSLSSLSSEADDSARLRRLRIRTHFQREIMRWHHKPMSRSGREGSSTSQGTGPLQGGRYVPMNIEEIIASLQSEAQQASDQTIKELIQSILGQNYDIAMEDISLVEQMYLRPSQAHLEAAEMEEERKYQTSIRERTIVPSIYEELPETVSSIFQMEQEEALEWSAIEEDTSAFKSQELLDIVPPEDASKPPDSALPTSDAKPTRRSTLKVEPTGFMQIRGKEVKPACKSRPTKPLKPRISARSQEDKKLIKKEKLNVSCGDPRRNFSEEKFVIQGNSGIPQAHLLPRLHDLCTTVPAMELPIDLRLASRVYHTPDRKGHKAMLGLLGSSLLGDRCIDEQRERGLPKAEEGCQKEKPLFSRCELVYGVPVVSEKQKYTGITSVPARTVPESEQTNQWKANKANLKLSGEEVSAYPGTSKMFWNLTAPKFAIPESTMRETLYPKYESVQTSRLLSEKLSETKESEIILDTYAKRSFKNLIIKKSASYENIQKYSSATYTQLKRSKSTVELIKEETPLPFVMKDDIDTNLQQLKYQKKKELERQLAKQRALLDLSLKGSLENLHESENMKCLSVSLVEASLKAGVSYIIFPSKKKRLLKKGYKFQKTAQVYEQLSRPPKKIERFCSRSPFV</sequence>
<protein>
    <submittedName>
        <fullName evidence="2">Probable UDP-N-acetylglucosamine--peptide N-acetylglucosaminyltransferase SPINDLY</fullName>
    </submittedName>
</protein>
<feature type="compositionally biased region" description="Polar residues" evidence="1">
    <location>
        <begin position="239"/>
        <end position="248"/>
    </location>
</feature>
<dbReference type="EMBL" id="BAAFST010000012">
    <property type="protein sequence ID" value="GAB1297454.1"/>
    <property type="molecule type" value="Genomic_DNA"/>
</dbReference>
<keyword evidence="3" id="KW-1185">Reference proteome</keyword>
<feature type="compositionally biased region" description="Basic residues" evidence="1">
    <location>
        <begin position="68"/>
        <end position="77"/>
    </location>
</feature>
<feature type="region of interest" description="Disordered" evidence="1">
    <location>
        <begin position="158"/>
        <end position="187"/>
    </location>
</feature>
<gene>
    <name evidence="2" type="ORF">APTSU1_001269000</name>
</gene>
<evidence type="ECO:0000313" key="3">
    <source>
        <dbReference type="Proteomes" id="UP001623349"/>
    </source>
</evidence>
<reference evidence="2 3" key="1">
    <citation type="submission" date="2024-08" db="EMBL/GenBank/DDBJ databases">
        <title>The draft genome of Apodemus speciosus.</title>
        <authorList>
            <person name="Nabeshima K."/>
            <person name="Suzuki S."/>
            <person name="Onuma M."/>
        </authorList>
    </citation>
    <scope>NUCLEOTIDE SEQUENCE [LARGE SCALE GENOMIC DNA]</scope>
    <source>
        <strain evidence="2">IB14-021</strain>
    </source>
</reference>
<dbReference type="GO" id="GO:0016757">
    <property type="term" value="F:glycosyltransferase activity"/>
    <property type="evidence" value="ECO:0007669"/>
    <property type="project" value="UniProtKB-KW"/>
</dbReference>
<organism evidence="2 3">
    <name type="scientific">Apodemus speciosus</name>
    <name type="common">Large Japanese field mouse</name>
    <dbReference type="NCBI Taxonomy" id="105296"/>
    <lineage>
        <taxon>Eukaryota</taxon>
        <taxon>Metazoa</taxon>
        <taxon>Chordata</taxon>
        <taxon>Craniata</taxon>
        <taxon>Vertebrata</taxon>
        <taxon>Euteleostomi</taxon>
        <taxon>Mammalia</taxon>
        <taxon>Eutheria</taxon>
        <taxon>Euarchontoglires</taxon>
        <taxon>Glires</taxon>
        <taxon>Rodentia</taxon>
        <taxon>Myomorpha</taxon>
        <taxon>Muroidea</taxon>
        <taxon>Muridae</taxon>
        <taxon>Murinae</taxon>
        <taxon>Apodemus</taxon>
    </lineage>
</organism>
<evidence type="ECO:0000313" key="2">
    <source>
        <dbReference type="EMBL" id="GAB1297454.1"/>
    </source>
</evidence>
<accession>A0ABQ0FDX4</accession>
<keyword evidence="2" id="KW-0328">Glycosyltransferase</keyword>
<feature type="region of interest" description="Disordered" evidence="1">
    <location>
        <begin position="378"/>
        <end position="403"/>
    </location>
</feature>
<feature type="region of interest" description="Disordered" evidence="1">
    <location>
        <begin position="39"/>
        <end position="119"/>
    </location>
</feature>
<name>A0ABQ0FDX4_APOSI</name>
<feature type="compositionally biased region" description="Basic and acidic residues" evidence="1">
    <location>
        <begin position="49"/>
        <end position="65"/>
    </location>
</feature>
<feature type="region of interest" description="Disordered" evidence="1">
    <location>
        <begin position="231"/>
        <end position="251"/>
    </location>
</feature>
<proteinExistence type="predicted"/>
<keyword evidence="2" id="KW-0808">Transferase</keyword>